<dbReference type="InterPro" id="IPR047264">
    <property type="entry name" value="Cupin_HpaA-like_N"/>
</dbReference>
<gene>
    <name evidence="5" type="ORF">MES5069_760018</name>
</gene>
<name>A0ABN8KIR4_9HYPH</name>
<feature type="domain" description="HTH araC/xylS-type" evidence="4">
    <location>
        <begin position="191"/>
        <end position="289"/>
    </location>
</feature>
<dbReference type="RefSeq" id="WP_254022267.1">
    <property type="nucleotide sequence ID" value="NZ_CAKXZT010000175.1"/>
</dbReference>
<dbReference type="InterPro" id="IPR003313">
    <property type="entry name" value="AraC-bd"/>
</dbReference>
<protein>
    <submittedName>
        <fullName evidence="5">DNA-binding domain-containing protein, AraC-type</fullName>
    </submittedName>
</protein>
<proteinExistence type="predicted"/>
<dbReference type="PANTHER" id="PTHR43280:SF32">
    <property type="entry name" value="TRANSCRIPTIONAL REGULATORY PROTEIN"/>
    <property type="match status" value="1"/>
</dbReference>
<keyword evidence="1" id="KW-0805">Transcription regulation</keyword>
<dbReference type="PANTHER" id="PTHR43280">
    <property type="entry name" value="ARAC-FAMILY TRANSCRIPTIONAL REGULATOR"/>
    <property type="match status" value="1"/>
</dbReference>
<dbReference type="CDD" id="cd06999">
    <property type="entry name" value="cupin_HpaA-like_N"/>
    <property type="match status" value="1"/>
</dbReference>
<dbReference type="InterPro" id="IPR037923">
    <property type="entry name" value="HTH-like"/>
</dbReference>
<dbReference type="Pfam" id="PF02311">
    <property type="entry name" value="AraC_binding"/>
    <property type="match status" value="1"/>
</dbReference>
<evidence type="ECO:0000256" key="1">
    <source>
        <dbReference type="ARBA" id="ARBA00023015"/>
    </source>
</evidence>
<dbReference type="InterPro" id="IPR009057">
    <property type="entry name" value="Homeodomain-like_sf"/>
</dbReference>
<dbReference type="Gene3D" id="2.60.120.10">
    <property type="entry name" value="Jelly Rolls"/>
    <property type="match status" value="1"/>
</dbReference>
<organism evidence="5 6">
    <name type="scientific">Mesorhizobium escarrei</name>
    <dbReference type="NCBI Taxonomy" id="666018"/>
    <lineage>
        <taxon>Bacteria</taxon>
        <taxon>Pseudomonadati</taxon>
        <taxon>Pseudomonadota</taxon>
        <taxon>Alphaproteobacteria</taxon>
        <taxon>Hyphomicrobiales</taxon>
        <taxon>Phyllobacteriaceae</taxon>
        <taxon>Mesorhizobium</taxon>
    </lineage>
</organism>
<reference evidence="5 6" key="1">
    <citation type="submission" date="2022-03" db="EMBL/GenBank/DDBJ databases">
        <authorList>
            <person name="Brunel B."/>
        </authorList>
    </citation>
    <scope>NUCLEOTIDE SEQUENCE [LARGE SCALE GENOMIC DNA]</scope>
    <source>
        <strain evidence="5">STM5069sample</strain>
    </source>
</reference>
<keyword evidence="2 5" id="KW-0238">DNA-binding</keyword>
<dbReference type="InterPro" id="IPR014710">
    <property type="entry name" value="RmlC-like_jellyroll"/>
</dbReference>
<evidence type="ECO:0000259" key="4">
    <source>
        <dbReference type="PROSITE" id="PS01124"/>
    </source>
</evidence>
<evidence type="ECO:0000256" key="2">
    <source>
        <dbReference type="ARBA" id="ARBA00023125"/>
    </source>
</evidence>
<dbReference type="Pfam" id="PF12833">
    <property type="entry name" value="HTH_18"/>
    <property type="match status" value="1"/>
</dbReference>
<accession>A0ABN8KIR4</accession>
<sequence>MTAHAIPTYALYGEVAADPGADWLHCETIQSRSSLHGYLIEPHRHETLFQILHLESGRAEFISDGQQRTLTGPCVIVLPPLIVHGYTFSPDVEGSVLTLFDNRLGDILGAVPEAMDSFRAPRIVPLDAQDQADAIAADIAALAREFEGHAPGRLAVIEARLALILVTLHRQRLPHDRSDASTAEKAMRHLQRFRDLVGQDYRRHLPIEAYAQRLGLTAAHLNRLCRQHLGSSALDVIHQRLVLEAKRHLTFTTLSAKQVALTLSFDDPAYFARFFRQRTGMTPLQYRALQRRRGSPESRP</sequence>
<evidence type="ECO:0000256" key="3">
    <source>
        <dbReference type="ARBA" id="ARBA00023163"/>
    </source>
</evidence>
<evidence type="ECO:0000313" key="5">
    <source>
        <dbReference type="EMBL" id="CAH2409122.1"/>
    </source>
</evidence>
<keyword evidence="3" id="KW-0804">Transcription</keyword>
<comment type="caution">
    <text evidence="5">The sequence shown here is derived from an EMBL/GenBank/DDBJ whole genome shotgun (WGS) entry which is preliminary data.</text>
</comment>
<dbReference type="PROSITE" id="PS01124">
    <property type="entry name" value="HTH_ARAC_FAMILY_2"/>
    <property type="match status" value="1"/>
</dbReference>
<dbReference type="SUPFAM" id="SSF46689">
    <property type="entry name" value="Homeodomain-like"/>
    <property type="match status" value="1"/>
</dbReference>
<dbReference type="EMBL" id="CAKXZT010000175">
    <property type="protein sequence ID" value="CAH2409122.1"/>
    <property type="molecule type" value="Genomic_DNA"/>
</dbReference>
<dbReference type="Gene3D" id="1.10.10.60">
    <property type="entry name" value="Homeodomain-like"/>
    <property type="match status" value="1"/>
</dbReference>
<dbReference type="GO" id="GO:0003677">
    <property type="term" value="F:DNA binding"/>
    <property type="evidence" value="ECO:0007669"/>
    <property type="project" value="UniProtKB-KW"/>
</dbReference>
<dbReference type="Proteomes" id="UP001153050">
    <property type="component" value="Unassembled WGS sequence"/>
</dbReference>
<dbReference type="SMART" id="SM00342">
    <property type="entry name" value="HTH_ARAC"/>
    <property type="match status" value="1"/>
</dbReference>
<keyword evidence="6" id="KW-1185">Reference proteome</keyword>
<evidence type="ECO:0000313" key="6">
    <source>
        <dbReference type="Proteomes" id="UP001153050"/>
    </source>
</evidence>
<dbReference type="SUPFAM" id="SSF51215">
    <property type="entry name" value="Regulatory protein AraC"/>
    <property type="match status" value="1"/>
</dbReference>
<dbReference type="InterPro" id="IPR018060">
    <property type="entry name" value="HTH_AraC"/>
</dbReference>